<protein>
    <recommendedName>
        <fullName evidence="5">Secreted protein</fullName>
    </recommendedName>
</protein>
<evidence type="ECO:0000256" key="1">
    <source>
        <dbReference type="SAM" id="MobiDB-lite"/>
    </source>
</evidence>
<evidence type="ECO:0000313" key="4">
    <source>
        <dbReference type="Proteomes" id="UP000284706"/>
    </source>
</evidence>
<sequence length="127" mass="13362">MTNSPLLACSMWWRLLIATTVCIRRQNCSSIFLDGPASPPNFVSLLVSLHLTPAAITTTVQACCSPGHQEASASVGSYETDALRAVGGQAGLEGMYTGDAPGTEATNKTISRATLPDGKARTRDHRA</sequence>
<proteinExistence type="predicted"/>
<evidence type="ECO:0000256" key="2">
    <source>
        <dbReference type="SAM" id="SignalP"/>
    </source>
</evidence>
<name>A0A409W6B4_9AGAR</name>
<accession>A0A409W6B4</accession>
<evidence type="ECO:0008006" key="5">
    <source>
        <dbReference type="Google" id="ProtNLM"/>
    </source>
</evidence>
<reference evidence="3 4" key="1">
    <citation type="journal article" date="2018" name="Evol. Lett.">
        <title>Horizontal gene cluster transfer increased hallucinogenic mushroom diversity.</title>
        <authorList>
            <person name="Reynolds H.T."/>
            <person name="Vijayakumar V."/>
            <person name="Gluck-Thaler E."/>
            <person name="Korotkin H.B."/>
            <person name="Matheny P.B."/>
            <person name="Slot J.C."/>
        </authorList>
    </citation>
    <scope>NUCLEOTIDE SEQUENCE [LARGE SCALE GENOMIC DNA]</scope>
    <source>
        <strain evidence="3 4">SRW20</strain>
    </source>
</reference>
<organism evidence="3 4">
    <name type="scientific">Gymnopilus dilepis</name>
    <dbReference type="NCBI Taxonomy" id="231916"/>
    <lineage>
        <taxon>Eukaryota</taxon>
        <taxon>Fungi</taxon>
        <taxon>Dikarya</taxon>
        <taxon>Basidiomycota</taxon>
        <taxon>Agaricomycotina</taxon>
        <taxon>Agaricomycetes</taxon>
        <taxon>Agaricomycetidae</taxon>
        <taxon>Agaricales</taxon>
        <taxon>Agaricineae</taxon>
        <taxon>Hymenogastraceae</taxon>
        <taxon>Gymnopilus</taxon>
    </lineage>
</organism>
<evidence type="ECO:0000313" key="3">
    <source>
        <dbReference type="EMBL" id="PPQ74051.1"/>
    </source>
</evidence>
<dbReference type="InParanoid" id="A0A409W6B4"/>
<feature type="signal peptide" evidence="2">
    <location>
        <begin position="1"/>
        <end position="18"/>
    </location>
</feature>
<dbReference type="EMBL" id="NHYE01005367">
    <property type="protein sequence ID" value="PPQ74051.1"/>
    <property type="molecule type" value="Genomic_DNA"/>
</dbReference>
<feature type="chain" id="PRO_5018993929" description="Secreted protein" evidence="2">
    <location>
        <begin position="19"/>
        <end position="127"/>
    </location>
</feature>
<keyword evidence="2" id="KW-0732">Signal</keyword>
<comment type="caution">
    <text evidence="3">The sequence shown here is derived from an EMBL/GenBank/DDBJ whole genome shotgun (WGS) entry which is preliminary data.</text>
</comment>
<keyword evidence="4" id="KW-1185">Reference proteome</keyword>
<dbReference type="AlphaFoldDB" id="A0A409W6B4"/>
<dbReference type="Proteomes" id="UP000284706">
    <property type="component" value="Unassembled WGS sequence"/>
</dbReference>
<gene>
    <name evidence="3" type="ORF">CVT26_006918</name>
</gene>
<feature type="region of interest" description="Disordered" evidence="1">
    <location>
        <begin position="94"/>
        <end position="127"/>
    </location>
</feature>